<reference evidence="1 2" key="1">
    <citation type="journal article" date="2012" name="Appl. Environ. Microbiol.">
        <title>Short-read sequencing for genomic analysis of the brown rot fungus Fibroporia radiculosa.</title>
        <authorList>
            <person name="Tang J.D."/>
            <person name="Perkins A.D."/>
            <person name="Sonstegard T.S."/>
            <person name="Schroeder S.G."/>
            <person name="Burgess S.C."/>
            <person name="Diehl S.V."/>
        </authorList>
    </citation>
    <scope>NUCLEOTIDE SEQUENCE [LARGE SCALE GENOMIC DNA]</scope>
    <source>
        <strain evidence="1 2">TFFH 294</strain>
    </source>
</reference>
<dbReference type="GeneID" id="24097436"/>
<dbReference type="AlphaFoldDB" id="J4GPJ8"/>
<keyword evidence="2" id="KW-1185">Reference proteome</keyword>
<accession>J4GPJ8</accession>
<gene>
    <name evidence="1" type="ORF">FIBRA_04627</name>
</gene>
<dbReference type="EMBL" id="HE797085">
    <property type="protein sequence ID" value="CCM02525.1"/>
    <property type="molecule type" value="Genomic_DNA"/>
</dbReference>
<dbReference type="Proteomes" id="UP000006352">
    <property type="component" value="Unassembled WGS sequence"/>
</dbReference>
<protein>
    <submittedName>
        <fullName evidence="1">Uncharacterized protein</fullName>
    </submittedName>
</protein>
<dbReference type="OrthoDB" id="302705at2759"/>
<dbReference type="RefSeq" id="XP_012181808.1">
    <property type="nucleotide sequence ID" value="XM_012326418.1"/>
</dbReference>
<sequence length="106" mass="12048">MSGEVSRKIPLDLTHVLYDDSSTTSHILALLTLSPILINPAYAVLTVQTRELFFAEMWAGQMFCEAFNWVLKQIVREDRPHGEPHDFTFSLSGLWLGSRPLPFDNV</sequence>
<dbReference type="UniPathway" id="UPA00378"/>
<organism evidence="1 2">
    <name type="scientific">Fibroporia radiculosa</name>
    <dbReference type="NCBI Taxonomy" id="599839"/>
    <lineage>
        <taxon>Eukaryota</taxon>
        <taxon>Fungi</taxon>
        <taxon>Dikarya</taxon>
        <taxon>Basidiomycota</taxon>
        <taxon>Agaricomycotina</taxon>
        <taxon>Agaricomycetes</taxon>
        <taxon>Polyporales</taxon>
        <taxon>Fibroporiaceae</taxon>
        <taxon>Fibroporia</taxon>
    </lineage>
</organism>
<name>J4GPJ8_9APHY</name>
<dbReference type="HOGENOM" id="CLU_2223311_0_0_1"/>
<proteinExistence type="predicted"/>
<evidence type="ECO:0000313" key="1">
    <source>
        <dbReference type="EMBL" id="CCM02525.1"/>
    </source>
</evidence>
<dbReference type="STRING" id="599839.J4GPJ8"/>
<dbReference type="InParanoid" id="J4GPJ8"/>
<evidence type="ECO:0000313" key="2">
    <source>
        <dbReference type="Proteomes" id="UP000006352"/>
    </source>
</evidence>